<dbReference type="RefSeq" id="XP_053582372.1">
    <property type="nucleotide sequence ID" value="XM_053733459.1"/>
</dbReference>
<keyword evidence="1" id="KW-0472">Membrane</keyword>
<sequence>MYVILFQTPETMNSVKWYLASLHISTVLFDYSISIMILPVIMFPEFAGYPLGIFRLVSEDYYVYPVVLTIFFMGCVLVSIIAIFEKQFYTLCSFSEKAKWGSFRRPWLIGHCILTTGSCISFGCFVPEQTSARKIVFLKLPRLPDYIYEIPIFVFTDDGSYHLTVFLILIPFTCIEISIFVISIIRTISKLLNISKMSRKSYRLQKIVFIALVIQTGLPLITLIVPFVYSWISILWRYYNQGLMNIAVIVTTIHGLSSTLVMLLVHRPYRDRLLAVFCFERDLQKNLLTSIVAVFENRFYVVCSFSGKESWKYWRRYWLAGHYIATFFIVLSLLAVVPEQKSARQRLLEKIPCVERYAYEEELLVFAEDPLLCFILCVVVTIVIALLGVATRICETSEILDLRNKANTTSR</sequence>
<name>A0A6A5GEJ7_CAERE</name>
<dbReference type="KEGG" id="crq:GCK72_020224"/>
<dbReference type="EMBL" id="WUAV01000005">
    <property type="protein sequence ID" value="KAF1753667.1"/>
    <property type="molecule type" value="Genomic_DNA"/>
</dbReference>
<organism evidence="2 3">
    <name type="scientific">Caenorhabditis remanei</name>
    <name type="common">Caenorhabditis vulgaris</name>
    <dbReference type="NCBI Taxonomy" id="31234"/>
    <lineage>
        <taxon>Eukaryota</taxon>
        <taxon>Metazoa</taxon>
        <taxon>Ecdysozoa</taxon>
        <taxon>Nematoda</taxon>
        <taxon>Chromadorea</taxon>
        <taxon>Rhabditida</taxon>
        <taxon>Rhabditina</taxon>
        <taxon>Rhabditomorpha</taxon>
        <taxon>Rhabditoidea</taxon>
        <taxon>Rhabditidae</taxon>
        <taxon>Peloderinae</taxon>
        <taxon>Caenorhabditis</taxon>
    </lineage>
</organism>
<dbReference type="CTD" id="9820283"/>
<dbReference type="InterPro" id="IPR019422">
    <property type="entry name" value="7TM_GPCR_serpentine_rcpt_Srh"/>
</dbReference>
<feature type="transmembrane region" description="Helical" evidence="1">
    <location>
        <begin position="317"/>
        <end position="337"/>
    </location>
</feature>
<dbReference type="InterPro" id="IPR053220">
    <property type="entry name" value="Nematode_rcpt-like_serp_H"/>
</dbReference>
<protein>
    <recommendedName>
        <fullName evidence="4">Serpentine Receptor, class H</fullName>
    </recommendedName>
</protein>
<feature type="transmembrane region" description="Helical" evidence="1">
    <location>
        <begin position="105"/>
        <end position="126"/>
    </location>
</feature>
<evidence type="ECO:0000313" key="2">
    <source>
        <dbReference type="EMBL" id="KAF1753667.1"/>
    </source>
</evidence>
<feature type="transmembrane region" description="Helical" evidence="1">
    <location>
        <begin position="62"/>
        <end position="84"/>
    </location>
</feature>
<dbReference type="SUPFAM" id="SSF81321">
    <property type="entry name" value="Family A G protein-coupled receptor-like"/>
    <property type="match status" value="1"/>
</dbReference>
<dbReference type="Proteomes" id="UP000483820">
    <property type="component" value="Chromosome V"/>
</dbReference>
<proteinExistence type="predicted"/>
<feature type="transmembrane region" description="Helical" evidence="1">
    <location>
        <begin position="244"/>
        <end position="265"/>
    </location>
</feature>
<evidence type="ECO:0000313" key="3">
    <source>
        <dbReference type="Proteomes" id="UP000483820"/>
    </source>
</evidence>
<accession>A0A6A5GEJ7</accession>
<dbReference type="Pfam" id="PF10318">
    <property type="entry name" value="7TM_GPCR_Srh"/>
    <property type="match status" value="2"/>
</dbReference>
<dbReference type="PANTHER" id="PTHR22941:SF2">
    <property type="entry name" value="SERPENTINE RECEPTOR, CLASS H-RELATED"/>
    <property type="match status" value="1"/>
</dbReference>
<gene>
    <name evidence="2" type="ORF">GCK72_020224</name>
</gene>
<feature type="transmembrane region" description="Helical" evidence="1">
    <location>
        <begin position="17"/>
        <end position="42"/>
    </location>
</feature>
<evidence type="ECO:0000256" key="1">
    <source>
        <dbReference type="SAM" id="Phobius"/>
    </source>
</evidence>
<evidence type="ECO:0008006" key="4">
    <source>
        <dbReference type="Google" id="ProtNLM"/>
    </source>
</evidence>
<feature type="transmembrane region" description="Helical" evidence="1">
    <location>
        <begin position="371"/>
        <end position="394"/>
    </location>
</feature>
<dbReference type="PANTHER" id="PTHR22941">
    <property type="entry name" value="SERPENTINE RECEPTOR"/>
    <property type="match status" value="1"/>
</dbReference>
<keyword evidence="1" id="KW-0812">Transmembrane</keyword>
<feature type="transmembrane region" description="Helical" evidence="1">
    <location>
        <begin position="163"/>
        <end position="186"/>
    </location>
</feature>
<reference evidence="2 3" key="1">
    <citation type="submission" date="2019-12" db="EMBL/GenBank/DDBJ databases">
        <title>Chromosome-level assembly of the Caenorhabditis remanei genome.</title>
        <authorList>
            <person name="Teterina A.A."/>
            <person name="Willis J.H."/>
            <person name="Phillips P.C."/>
        </authorList>
    </citation>
    <scope>NUCLEOTIDE SEQUENCE [LARGE SCALE GENOMIC DNA]</scope>
    <source>
        <strain evidence="2 3">PX506</strain>
        <tissue evidence="2">Whole organism</tissue>
    </source>
</reference>
<feature type="transmembrane region" description="Helical" evidence="1">
    <location>
        <begin position="207"/>
        <end position="232"/>
    </location>
</feature>
<dbReference type="AlphaFoldDB" id="A0A6A5GEJ7"/>
<dbReference type="GeneID" id="9820283"/>
<comment type="caution">
    <text evidence="2">The sequence shown here is derived from an EMBL/GenBank/DDBJ whole genome shotgun (WGS) entry which is preliminary data.</text>
</comment>
<keyword evidence="1" id="KW-1133">Transmembrane helix</keyword>